<evidence type="ECO:0000313" key="5">
    <source>
        <dbReference type="Proteomes" id="UP000717328"/>
    </source>
</evidence>
<keyword evidence="5" id="KW-1185">Reference proteome</keyword>
<feature type="region of interest" description="Disordered" evidence="3">
    <location>
        <begin position="39"/>
        <end position="64"/>
    </location>
</feature>
<keyword evidence="2" id="KW-0539">Nucleus</keyword>
<comment type="subcellular location">
    <subcellularLocation>
        <location evidence="1">Nucleus</location>
    </subcellularLocation>
</comment>
<protein>
    <recommendedName>
        <fullName evidence="6">DNA polymerase V</fullName>
    </recommendedName>
</protein>
<reference evidence="4" key="2">
    <citation type="submission" date="2021-10" db="EMBL/GenBank/DDBJ databases">
        <title>Phylogenomics reveals ancestral predisposition of the termite-cultivated fungus Termitomyces towards a domesticated lifestyle.</title>
        <authorList>
            <person name="Auxier B."/>
            <person name="Grum-Grzhimaylo A."/>
            <person name="Cardenas M.E."/>
            <person name="Lodge J.D."/>
            <person name="Laessoe T."/>
            <person name="Pedersen O."/>
            <person name="Smith M.E."/>
            <person name="Kuyper T.W."/>
            <person name="Franco-Molano E.A."/>
            <person name="Baroni T.J."/>
            <person name="Aanen D.K."/>
        </authorList>
    </citation>
    <scope>NUCLEOTIDE SEQUENCE</scope>
    <source>
        <strain evidence="4">D49</strain>
    </source>
</reference>
<proteinExistence type="predicted"/>
<reference evidence="4" key="1">
    <citation type="submission" date="2021-02" db="EMBL/GenBank/DDBJ databases">
        <authorList>
            <person name="Nieuwenhuis M."/>
            <person name="Van De Peppel L.J.J."/>
        </authorList>
    </citation>
    <scope>NUCLEOTIDE SEQUENCE</scope>
    <source>
        <strain evidence="4">D49</strain>
    </source>
</reference>
<feature type="compositionally biased region" description="Acidic residues" evidence="3">
    <location>
        <begin position="777"/>
        <end position="803"/>
    </location>
</feature>
<gene>
    <name evidence="4" type="ORF">H0H81_005357</name>
</gene>
<dbReference type="AlphaFoldDB" id="A0A9P7KM93"/>
<sequence length="1200" mass="133606">MTTTLPLFWHLSSSSRKERLDASVKLIVALEQFQSQFVPNAPGGATSGSDYEVDDEDDDDERVTKSDGLEILNTQDVCYSIRRLVRGLASPRESSRLGFAVALTELLTRIETVTCTQIVTLIVDGTKTAGSMTGQEERDVLFARLFGLTAVIQSGLVVRSGLLSTSASTATHASSLSSYDETIKQLLALGEKKSWLRESAWWTIGLAVDSLQVSEVTWKKEAVDVTLNNLFVENKDWSPEKVALALKLQALHPAQDWRKFFAPSFKNPELLHASNLQNLARILKESTIDDEDDQNIPKASASNWKPQLHFVWDVILEQLLPGPNAAKARQGSFQDFFKIVVDESLFSSTASAERKYWGFQVFQKALPRVTKESMPTLFTKNFMRTWINHLSHQDRHLHKIARQTVNDVQAFVQSNPQLGFALILQLTGVNGSQQFDKLTKTKTVENILTSMDAEGITSYITSLFGQVNVPAGQSTEDVHAINTHRAWIIEQLGALIRSGTIPKNDEWVQSILDWLVIHGLFTIRKKSEKSPFIALHSIPNPIFSDDLRLACRIRLLSCLGDLNAQTSLVKSGERSSKIPSVASDGEFWLSKVLQTIKILEEDKKHVSLQNPLDGDDLLLCRKALDLVAQLQTVTDERQEVAKGAELLLSATVLQQYCAHEDEADTDALKACIDGATRMFPLGKKGKRGRKSAAAETEEATPEPVDVFVDTIIGFLETSTAYLRIIGNQVFALISGAVQESTIDLIVTQLERRDPRELLDGDDEEMDDVEKDGHEMDTVSEESASEESNDDEDENNDNKEEEDVELRRKIQEALRVNGIEAATGETDEEEELMDDDQMMAIDEQLAAVFRTRANEKKTSKGVDVQREATHFKNRVLDLVDTFVKRQASNPCVVRLIPPLIDLIAGSGLDERQLSDKAKGILRSRIAKSKDIPTTADVGLTTAIITDIHTRARKVHSSDMLATLSQSSLYLSKILVHMNSEKPLVQTYQQSLADFLTRKNSALNSNFFQDFIRRCPTSAWNLRHELLDLSGRAVNSYRQSQAYQLLDTLIGQLPAMGTIDPSEVMSFMKLVRKSLLDAVIGACDEKNNLTAAHLKDVFKLVLLATRQTQRIDRDSAADVWQPDSWRIVAGRLEGSDRSKKSPGLKKMCEEILRLLNPVGSDKTQVKAEGKAAKRKAEDIVETGNVISAVKKAKRKKAKTDNS</sequence>
<comment type="caution">
    <text evidence="4">The sequence shown here is derived from an EMBL/GenBank/DDBJ whole genome shotgun (WGS) entry which is preliminary data.</text>
</comment>
<dbReference type="GO" id="GO:0006355">
    <property type="term" value="P:regulation of DNA-templated transcription"/>
    <property type="evidence" value="ECO:0007669"/>
    <property type="project" value="InterPro"/>
</dbReference>
<dbReference type="Pfam" id="PF04931">
    <property type="entry name" value="DNA_pol_phi"/>
    <property type="match status" value="1"/>
</dbReference>
<evidence type="ECO:0008006" key="6">
    <source>
        <dbReference type="Google" id="ProtNLM"/>
    </source>
</evidence>
<accession>A0A9P7KM93</accession>
<feature type="region of interest" description="Disordered" evidence="3">
    <location>
        <begin position="755"/>
        <end position="804"/>
    </location>
</feature>
<dbReference type="GO" id="GO:0000182">
    <property type="term" value="F:rDNA binding"/>
    <property type="evidence" value="ECO:0007669"/>
    <property type="project" value="TreeGrafter"/>
</dbReference>
<evidence type="ECO:0000313" key="4">
    <source>
        <dbReference type="EMBL" id="KAG5652336.1"/>
    </source>
</evidence>
<evidence type="ECO:0000256" key="2">
    <source>
        <dbReference type="ARBA" id="ARBA00023242"/>
    </source>
</evidence>
<dbReference type="GO" id="GO:0005730">
    <property type="term" value="C:nucleolus"/>
    <property type="evidence" value="ECO:0007669"/>
    <property type="project" value="InterPro"/>
</dbReference>
<feature type="compositionally biased region" description="Acidic residues" evidence="3">
    <location>
        <begin position="51"/>
        <end position="61"/>
    </location>
</feature>
<dbReference type="EMBL" id="JABCKI010000136">
    <property type="protein sequence ID" value="KAG5652336.1"/>
    <property type="molecule type" value="Genomic_DNA"/>
</dbReference>
<dbReference type="OrthoDB" id="342531at2759"/>
<dbReference type="Proteomes" id="UP000717328">
    <property type="component" value="Unassembled WGS sequence"/>
</dbReference>
<dbReference type="PANTHER" id="PTHR13213:SF2">
    <property type="entry name" value="MYB-BINDING PROTEIN 1A"/>
    <property type="match status" value="1"/>
</dbReference>
<name>A0A9P7KM93_9AGAR</name>
<evidence type="ECO:0000256" key="3">
    <source>
        <dbReference type="SAM" id="MobiDB-lite"/>
    </source>
</evidence>
<feature type="compositionally biased region" description="Acidic residues" evidence="3">
    <location>
        <begin position="759"/>
        <end position="769"/>
    </location>
</feature>
<organism evidence="4 5">
    <name type="scientific">Sphagnurus paluster</name>
    <dbReference type="NCBI Taxonomy" id="117069"/>
    <lineage>
        <taxon>Eukaryota</taxon>
        <taxon>Fungi</taxon>
        <taxon>Dikarya</taxon>
        <taxon>Basidiomycota</taxon>
        <taxon>Agaricomycotina</taxon>
        <taxon>Agaricomycetes</taxon>
        <taxon>Agaricomycetidae</taxon>
        <taxon>Agaricales</taxon>
        <taxon>Tricholomatineae</taxon>
        <taxon>Lyophyllaceae</taxon>
        <taxon>Sphagnurus</taxon>
    </lineage>
</organism>
<evidence type="ECO:0000256" key="1">
    <source>
        <dbReference type="ARBA" id="ARBA00004123"/>
    </source>
</evidence>
<dbReference type="InterPro" id="IPR007015">
    <property type="entry name" value="DNA_pol_V/MYBBP1A"/>
</dbReference>
<dbReference type="PANTHER" id="PTHR13213">
    <property type="entry name" value="MYB-BINDING PROTEIN 1A FAMILY MEMBER"/>
    <property type="match status" value="1"/>
</dbReference>